<dbReference type="OMA" id="ALYLFWV"/>
<accession>A0A1V6PEF3</accession>
<proteinExistence type="predicted"/>
<sequence>MSSFEKGTLAKDEEVNSGSVDAQIVRQHPVKWYRSTFYNALILGLCNLLAPGIWGAMNSLGGGGEEKPYLVNAANSLTFGLMVVSCFLSSIFVRFIGIKWTLIVGTMGYAPYAAGLYVNNRFGDEWLVILGAALCGVSAGVFWAAEAAIALAYPEPYNQGRFLGFWLSFRVGGQILGGAINLGINAHRGTVGKVSYTVYLIFIVLQALGPFAGLFLNSPSRVQRKDGIPVQLQVTNGVGFELRAMSKLFVSRKFLLIIPFICQAVYSEAVMYSYAGLWFTVRARALGSFLSGVVALIIGNLFGAFLDNRSVSLKMRSRSAFVFVVAWQGMCWTWASVVATEFHKTNVVFDWVDPGFGRAFALYLFWVAGFQLNYMYLYFLVGNLADDHEEVVRIAGLLRGTESASQTVSYGLSSVSIMASVGNIYLNFGLWASAILPGWLIVRQVGYTFGDKKVDRETRALRDMSGNE</sequence>
<feature type="transmembrane region" description="Helical" evidence="5">
    <location>
        <begin position="286"/>
        <end position="307"/>
    </location>
</feature>
<feature type="transmembrane region" description="Helical" evidence="5">
    <location>
        <begin position="69"/>
        <end position="93"/>
    </location>
</feature>
<dbReference type="EMBL" id="MDYL01000007">
    <property type="protein sequence ID" value="OQD75459.1"/>
    <property type="molecule type" value="Genomic_DNA"/>
</dbReference>
<evidence type="ECO:0000256" key="1">
    <source>
        <dbReference type="ARBA" id="ARBA00004141"/>
    </source>
</evidence>
<dbReference type="PANTHER" id="PTHR23294:SF19">
    <property type="entry name" value="DUF895 DOMAIN MEMBRANE PROTEIN-RELATED"/>
    <property type="match status" value="1"/>
</dbReference>
<evidence type="ECO:0000313" key="7">
    <source>
        <dbReference type="Proteomes" id="UP000191522"/>
    </source>
</evidence>
<reference evidence="7" key="1">
    <citation type="journal article" date="2017" name="Nat. Microbiol.">
        <title>Global analysis of biosynthetic gene clusters reveals vast potential of secondary metabolite production in Penicillium species.</title>
        <authorList>
            <person name="Nielsen J.C."/>
            <person name="Grijseels S."/>
            <person name="Prigent S."/>
            <person name="Ji B."/>
            <person name="Dainat J."/>
            <person name="Nielsen K.F."/>
            <person name="Frisvad J.C."/>
            <person name="Workman M."/>
            <person name="Nielsen J."/>
        </authorList>
    </citation>
    <scope>NUCLEOTIDE SEQUENCE [LARGE SCALE GENOMIC DNA]</scope>
    <source>
        <strain evidence="7">IBT 11843</strain>
    </source>
</reference>
<dbReference type="PANTHER" id="PTHR23294">
    <property type="entry name" value="ET TRANSLATION PRODUCT-RELATED"/>
    <property type="match status" value="1"/>
</dbReference>
<keyword evidence="2 5" id="KW-0812">Transmembrane</keyword>
<dbReference type="Gene3D" id="1.20.1250.20">
    <property type="entry name" value="MFS general substrate transporter like domains"/>
    <property type="match status" value="1"/>
</dbReference>
<evidence type="ECO:0008006" key="8">
    <source>
        <dbReference type="Google" id="ProtNLM"/>
    </source>
</evidence>
<name>A0A1V6PEF3_PENDC</name>
<evidence type="ECO:0000313" key="6">
    <source>
        <dbReference type="EMBL" id="OQD75459.1"/>
    </source>
</evidence>
<feature type="transmembrane region" description="Helical" evidence="5">
    <location>
        <begin position="196"/>
        <end position="216"/>
    </location>
</feature>
<feature type="transmembrane region" description="Helical" evidence="5">
    <location>
        <begin position="36"/>
        <end position="57"/>
    </location>
</feature>
<dbReference type="SUPFAM" id="SSF103473">
    <property type="entry name" value="MFS general substrate transporter"/>
    <property type="match status" value="1"/>
</dbReference>
<dbReference type="Pfam" id="PF05978">
    <property type="entry name" value="UNC-93"/>
    <property type="match status" value="1"/>
</dbReference>
<evidence type="ECO:0000256" key="3">
    <source>
        <dbReference type="ARBA" id="ARBA00022989"/>
    </source>
</evidence>
<dbReference type="GO" id="GO:0016020">
    <property type="term" value="C:membrane"/>
    <property type="evidence" value="ECO:0007669"/>
    <property type="project" value="UniProtKB-SubCell"/>
</dbReference>
<evidence type="ECO:0000256" key="5">
    <source>
        <dbReference type="SAM" id="Phobius"/>
    </source>
</evidence>
<dbReference type="Proteomes" id="UP000191522">
    <property type="component" value="Unassembled WGS sequence"/>
</dbReference>
<dbReference type="OrthoDB" id="196103at2759"/>
<evidence type="ECO:0000256" key="2">
    <source>
        <dbReference type="ARBA" id="ARBA00022692"/>
    </source>
</evidence>
<feature type="transmembrane region" description="Helical" evidence="5">
    <location>
        <begin position="165"/>
        <end position="184"/>
    </location>
</feature>
<feature type="transmembrane region" description="Helical" evidence="5">
    <location>
        <begin position="100"/>
        <end position="120"/>
    </location>
</feature>
<feature type="transmembrane region" description="Helical" evidence="5">
    <location>
        <begin position="126"/>
        <end position="153"/>
    </location>
</feature>
<dbReference type="InterPro" id="IPR010291">
    <property type="entry name" value="Ion_channel_UNC-93"/>
</dbReference>
<dbReference type="InterPro" id="IPR051617">
    <property type="entry name" value="UNC-93-like_regulator"/>
</dbReference>
<comment type="caution">
    <text evidence="6">The sequence shown here is derived from an EMBL/GenBank/DDBJ whole genome shotgun (WGS) entry which is preliminary data.</text>
</comment>
<keyword evidence="7" id="KW-1185">Reference proteome</keyword>
<dbReference type="AlphaFoldDB" id="A0A1V6PEF3"/>
<keyword evidence="4 5" id="KW-0472">Membrane</keyword>
<feature type="transmembrane region" description="Helical" evidence="5">
    <location>
        <begin position="319"/>
        <end position="340"/>
    </location>
</feature>
<evidence type="ECO:0000256" key="4">
    <source>
        <dbReference type="ARBA" id="ARBA00023136"/>
    </source>
</evidence>
<dbReference type="InterPro" id="IPR036259">
    <property type="entry name" value="MFS_trans_sf"/>
</dbReference>
<feature type="transmembrane region" description="Helical" evidence="5">
    <location>
        <begin position="254"/>
        <end position="274"/>
    </location>
</feature>
<feature type="transmembrane region" description="Helical" evidence="5">
    <location>
        <begin position="360"/>
        <end position="381"/>
    </location>
</feature>
<feature type="transmembrane region" description="Helical" evidence="5">
    <location>
        <begin position="424"/>
        <end position="442"/>
    </location>
</feature>
<gene>
    <name evidence="6" type="ORF">PENDEC_c007G06898</name>
</gene>
<keyword evidence="3 5" id="KW-1133">Transmembrane helix</keyword>
<protein>
    <recommendedName>
        <fullName evidence="8">DUF895 domain membrane protein</fullName>
    </recommendedName>
</protein>
<organism evidence="6 7">
    <name type="scientific">Penicillium decumbens</name>
    <dbReference type="NCBI Taxonomy" id="69771"/>
    <lineage>
        <taxon>Eukaryota</taxon>
        <taxon>Fungi</taxon>
        <taxon>Dikarya</taxon>
        <taxon>Ascomycota</taxon>
        <taxon>Pezizomycotina</taxon>
        <taxon>Eurotiomycetes</taxon>
        <taxon>Eurotiomycetidae</taxon>
        <taxon>Eurotiales</taxon>
        <taxon>Aspergillaceae</taxon>
        <taxon>Penicillium</taxon>
    </lineage>
</organism>
<comment type="subcellular location">
    <subcellularLocation>
        <location evidence="1">Membrane</location>
        <topology evidence="1">Multi-pass membrane protein</topology>
    </subcellularLocation>
</comment>